<gene>
    <name evidence="2" type="ORF">AVEN_113272_1</name>
    <name evidence="1" type="ORF">AVEN_17851_1</name>
</gene>
<dbReference type="EMBL" id="BGPR01027169">
    <property type="protein sequence ID" value="GBN97440.1"/>
    <property type="molecule type" value="Genomic_DNA"/>
</dbReference>
<evidence type="ECO:0000313" key="3">
    <source>
        <dbReference type="Proteomes" id="UP000499080"/>
    </source>
</evidence>
<name>A0A4Y2TBT6_ARAVE</name>
<comment type="caution">
    <text evidence="1">The sequence shown here is derived from an EMBL/GenBank/DDBJ whole genome shotgun (WGS) entry which is preliminary data.</text>
</comment>
<accession>A0A4Y2TBT6</accession>
<sequence>MRSRRCRIFMASTSSRPKSWIRHCQRTLAPELAWQSQTFVKCQESWNVYAIHSFANVLQLAVSQLSICCKVCDNKDPLCLIIRLYYVLHFCHAGTLSRFAACYPIPHYRVEVVNF</sequence>
<proteinExistence type="predicted"/>
<protein>
    <submittedName>
        <fullName evidence="1">Uncharacterized protein</fullName>
    </submittedName>
</protein>
<dbReference type="Proteomes" id="UP000499080">
    <property type="component" value="Unassembled WGS sequence"/>
</dbReference>
<dbReference type="EMBL" id="BGPR01027171">
    <property type="protein sequence ID" value="GBN97444.1"/>
    <property type="molecule type" value="Genomic_DNA"/>
</dbReference>
<dbReference type="AlphaFoldDB" id="A0A4Y2TBT6"/>
<organism evidence="1 3">
    <name type="scientific">Araneus ventricosus</name>
    <name type="common">Orbweaver spider</name>
    <name type="synonym">Epeira ventricosa</name>
    <dbReference type="NCBI Taxonomy" id="182803"/>
    <lineage>
        <taxon>Eukaryota</taxon>
        <taxon>Metazoa</taxon>
        <taxon>Ecdysozoa</taxon>
        <taxon>Arthropoda</taxon>
        <taxon>Chelicerata</taxon>
        <taxon>Arachnida</taxon>
        <taxon>Araneae</taxon>
        <taxon>Araneomorphae</taxon>
        <taxon>Entelegynae</taxon>
        <taxon>Araneoidea</taxon>
        <taxon>Araneidae</taxon>
        <taxon>Araneus</taxon>
    </lineage>
</organism>
<evidence type="ECO:0000313" key="2">
    <source>
        <dbReference type="EMBL" id="GBN97444.1"/>
    </source>
</evidence>
<reference evidence="1 3" key="1">
    <citation type="journal article" date="2019" name="Sci. Rep.">
        <title>Orb-weaving spider Araneus ventricosus genome elucidates the spidroin gene catalogue.</title>
        <authorList>
            <person name="Kono N."/>
            <person name="Nakamura H."/>
            <person name="Ohtoshi R."/>
            <person name="Moran D.A.P."/>
            <person name="Shinohara A."/>
            <person name="Yoshida Y."/>
            <person name="Fujiwara M."/>
            <person name="Mori M."/>
            <person name="Tomita M."/>
            <person name="Arakawa K."/>
        </authorList>
    </citation>
    <scope>NUCLEOTIDE SEQUENCE [LARGE SCALE GENOMIC DNA]</scope>
</reference>
<evidence type="ECO:0000313" key="1">
    <source>
        <dbReference type="EMBL" id="GBN97440.1"/>
    </source>
</evidence>
<keyword evidence="3" id="KW-1185">Reference proteome</keyword>